<reference evidence="5" key="3">
    <citation type="submission" date="2015-04" db="UniProtKB">
        <authorList>
            <consortium name="EnsemblPlants"/>
        </authorList>
    </citation>
    <scope>IDENTIFICATION</scope>
    <source>
        <strain evidence="5">cv. Jemalong A17</strain>
    </source>
</reference>
<evidence type="ECO:0000313" key="3">
    <source>
        <dbReference type="EMBL" id="KEH35797.1"/>
    </source>
</evidence>
<dbReference type="Gene3D" id="2.30.39.10">
    <property type="entry name" value="Alpha-1-antitrypsin, domain 1"/>
    <property type="match status" value="1"/>
</dbReference>
<reference evidence="4" key="4">
    <citation type="journal article" date="2018" name="Nat. Plants">
        <title>Whole-genome landscape of Medicago truncatula symbiotic genes.</title>
        <authorList>
            <person name="Pecrix Y."/>
            <person name="Gamas P."/>
            <person name="Carrere S."/>
        </authorList>
    </citation>
    <scope>NUCLEOTIDE SEQUENCE</scope>
    <source>
        <tissue evidence="4">Leaves</tissue>
    </source>
</reference>
<dbReference type="EnsemblPlants" id="KEH35797">
    <property type="protein sequence ID" value="KEH35797"/>
    <property type="gene ID" value="MTR_3g102870"/>
</dbReference>
<organism evidence="3 6">
    <name type="scientific">Medicago truncatula</name>
    <name type="common">Barrel medic</name>
    <name type="synonym">Medicago tribuloides</name>
    <dbReference type="NCBI Taxonomy" id="3880"/>
    <lineage>
        <taxon>Eukaryota</taxon>
        <taxon>Viridiplantae</taxon>
        <taxon>Streptophyta</taxon>
        <taxon>Embryophyta</taxon>
        <taxon>Tracheophyta</taxon>
        <taxon>Spermatophyta</taxon>
        <taxon>Magnoliopsida</taxon>
        <taxon>eudicotyledons</taxon>
        <taxon>Gunneridae</taxon>
        <taxon>Pentapetalae</taxon>
        <taxon>rosids</taxon>
        <taxon>fabids</taxon>
        <taxon>Fabales</taxon>
        <taxon>Fabaceae</taxon>
        <taxon>Papilionoideae</taxon>
        <taxon>50 kb inversion clade</taxon>
        <taxon>NPAAA clade</taxon>
        <taxon>Hologalegina</taxon>
        <taxon>IRL clade</taxon>
        <taxon>Trifolieae</taxon>
        <taxon>Medicago</taxon>
    </lineage>
</organism>
<dbReference type="InterPro" id="IPR000215">
    <property type="entry name" value="Serpin_fam"/>
</dbReference>
<dbReference type="HOGENOM" id="CLU_1534798_0_0_1"/>
<reference evidence="3 6" key="2">
    <citation type="journal article" date="2014" name="BMC Genomics">
        <title>An improved genome release (version Mt4.0) for the model legume Medicago truncatula.</title>
        <authorList>
            <person name="Tang H."/>
            <person name="Krishnakumar V."/>
            <person name="Bidwell S."/>
            <person name="Rosen B."/>
            <person name="Chan A."/>
            <person name="Zhou S."/>
            <person name="Gentzbittel L."/>
            <person name="Childs K.L."/>
            <person name="Yandell M."/>
            <person name="Gundlach H."/>
            <person name="Mayer K.F."/>
            <person name="Schwartz D.C."/>
            <person name="Town C.D."/>
        </authorList>
    </citation>
    <scope>GENOME REANNOTATION</scope>
    <source>
        <strain evidence="3">A17</strain>
        <strain evidence="5 6">cv. Jemalong A17</strain>
    </source>
</reference>
<dbReference type="Pfam" id="PF00079">
    <property type="entry name" value="Serpin"/>
    <property type="match status" value="1"/>
</dbReference>
<accession>A0A072V1U8</accession>
<dbReference type="EMBL" id="PSQE01000003">
    <property type="protein sequence ID" value="RHN70357.1"/>
    <property type="molecule type" value="Genomic_DNA"/>
</dbReference>
<dbReference type="Gramene" id="rna18927">
    <property type="protein sequence ID" value="RHN70357.1"/>
    <property type="gene ID" value="gene18927"/>
</dbReference>
<feature type="domain" description="Serpin" evidence="2">
    <location>
        <begin position="2"/>
        <end position="152"/>
    </location>
</feature>
<evidence type="ECO:0000256" key="1">
    <source>
        <dbReference type="ARBA" id="ARBA00009500"/>
    </source>
</evidence>
<evidence type="ECO:0000313" key="6">
    <source>
        <dbReference type="Proteomes" id="UP000002051"/>
    </source>
</evidence>
<dbReference type="Gene3D" id="6.20.40.10">
    <property type="match status" value="1"/>
</dbReference>
<dbReference type="PANTHER" id="PTHR11461">
    <property type="entry name" value="SERINE PROTEASE INHIBITOR, SERPIN"/>
    <property type="match status" value="1"/>
</dbReference>
<comment type="similarity">
    <text evidence="1">Belongs to the serpin family.</text>
</comment>
<dbReference type="AlphaFoldDB" id="A0A072V1U8"/>
<evidence type="ECO:0000313" key="5">
    <source>
        <dbReference type="EnsemblPlants" id="KEH35797"/>
    </source>
</evidence>
<gene>
    <name evidence="5" type="primary">25489945</name>
    <name evidence="3" type="ordered locus">MTR_3g102870</name>
    <name evidence="4" type="ORF">MtrunA17_Chr3g0134651</name>
</gene>
<dbReference type="InterPro" id="IPR023796">
    <property type="entry name" value="Serpin_dom"/>
</dbReference>
<evidence type="ECO:0000259" key="2">
    <source>
        <dbReference type="Pfam" id="PF00079"/>
    </source>
</evidence>
<evidence type="ECO:0000313" key="4">
    <source>
        <dbReference type="EMBL" id="RHN70357.1"/>
    </source>
</evidence>
<dbReference type="InterPro" id="IPR036186">
    <property type="entry name" value="Serpin_sf"/>
</dbReference>
<sequence>MANGSSIKVPFMTNMKDQFISVFHDFKVLRLSYRQGEDKRHFSMYIFLPNAKDGLTDLVENMASKFELLEHNLPVIQKKVRNFKIPRFKFSIWLETSDMLKELGVILPFSLGGLTKMMDFLAGQNLFVSNIFQKYFIEVNEKGTKVASASAAVVTLCMCMGDCLLKNLYPTIETN</sequence>
<dbReference type="STRING" id="3880.A0A072V1U8"/>
<protein>
    <submittedName>
        <fullName evidence="4">Putative Serpin family protein</fullName>
    </submittedName>
    <submittedName>
        <fullName evidence="3">Serpin-like protein</fullName>
    </submittedName>
</protein>
<dbReference type="Proteomes" id="UP000265566">
    <property type="component" value="Chromosome 3"/>
</dbReference>
<proteinExistence type="inferred from homology"/>
<keyword evidence="6" id="KW-1185">Reference proteome</keyword>
<dbReference type="OrthoDB" id="1063785at2759"/>
<dbReference type="Proteomes" id="UP000002051">
    <property type="component" value="Chromosome 3"/>
</dbReference>
<dbReference type="KEGG" id="mtr:25489945"/>
<reference evidence="3 6" key="1">
    <citation type="journal article" date="2011" name="Nature">
        <title>The Medicago genome provides insight into the evolution of rhizobial symbioses.</title>
        <authorList>
            <person name="Young N.D."/>
            <person name="Debelle F."/>
            <person name="Oldroyd G.E."/>
            <person name="Geurts R."/>
            <person name="Cannon S.B."/>
            <person name="Udvardi M.K."/>
            <person name="Benedito V.A."/>
            <person name="Mayer K.F."/>
            <person name="Gouzy J."/>
            <person name="Schoof H."/>
            <person name="Van de Peer Y."/>
            <person name="Proost S."/>
            <person name="Cook D.R."/>
            <person name="Meyers B.C."/>
            <person name="Spannagl M."/>
            <person name="Cheung F."/>
            <person name="De Mita S."/>
            <person name="Krishnakumar V."/>
            <person name="Gundlach H."/>
            <person name="Zhou S."/>
            <person name="Mudge J."/>
            <person name="Bharti A.K."/>
            <person name="Murray J.D."/>
            <person name="Naoumkina M.A."/>
            <person name="Rosen B."/>
            <person name="Silverstein K.A."/>
            <person name="Tang H."/>
            <person name="Rombauts S."/>
            <person name="Zhao P.X."/>
            <person name="Zhou P."/>
            <person name="Barbe V."/>
            <person name="Bardou P."/>
            <person name="Bechner M."/>
            <person name="Bellec A."/>
            <person name="Berger A."/>
            <person name="Berges H."/>
            <person name="Bidwell S."/>
            <person name="Bisseling T."/>
            <person name="Choisne N."/>
            <person name="Couloux A."/>
            <person name="Denny R."/>
            <person name="Deshpande S."/>
            <person name="Dai X."/>
            <person name="Doyle J.J."/>
            <person name="Dudez A.M."/>
            <person name="Farmer A.D."/>
            <person name="Fouteau S."/>
            <person name="Franken C."/>
            <person name="Gibelin C."/>
            <person name="Gish J."/>
            <person name="Goldstein S."/>
            <person name="Gonzalez A.J."/>
            <person name="Green P.J."/>
            <person name="Hallab A."/>
            <person name="Hartog M."/>
            <person name="Hua A."/>
            <person name="Humphray S.J."/>
            <person name="Jeong D.H."/>
            <person name="Jing Y."/>
            <person name="Jocker A."/>
            <person name="Kenton S.M."/>
            <person name="Kim D.J."/>
            <person name="Klee K."/>
            <person name="Lai H."/>
            <person name="Lang C."/>
            <person name="Lin S."/>
            <person name="Macmil S.L."/>
            <person name="Magdelenat G."/>
            <person name="Matthews L."/>
            <person name="McCorrison J."/>
            <person name="Monaghan E.L."/>
            <person name="Mun J.H."/>
            <person name="Najar F.Z."/>
            <person name="Nicholson C."/>
            <person name="Noirot C."/>
            <person name="O'Bleness M."/>
            <person name="Paule C.R."/>
            <person name="Poulain J."/>
            <person name="Prion F."/>
            <person name="Qin B."/>
            <person name="Qu C."/>
            <person name="Retzel E.F."/>
            <person name="Riddle C."/>
            <person name="Sallet E."/>
            <person name="Samain S."/>
            <person name="Samson N."/>
            <person name="Sanders I."/>
            <person name="Saurat O."/>
            <person name="Scarpelli C."/>
            <person name="Schiex T."/>
            <person name="Segurens B."/>
            <person name="Severin A.J."/>
            <person name="Sherrier D.J."/>
            <person name="Shi R."/>
            <person name="Sims S."/>
            <person name="Singer S.R."/>
            <person name="Sinharoy S."/>
            <person name="Sterck L."/>
            <person name="Viollet A."/>
            <person name="Wang B.B."/>
            <person name="Wang K."/>
            <person name="Wang M."/>
            <person name="Wang X."/>
            <person name="Warfsmann J."/>
            <person name="Weissenbach J."/>
            <person name="White D.D."/>
            <person name="White J.D."/>
            <person name="Wiley G.B."/>
            <person name="Wincker P."/>
            <person name="Xing Y."/>
            <person name="Yang L."/>
            <person name="Yao Z."/>
            <person name="Ying F."/>
            <person name="Zhai J."/>
            <person name="Zhou L."/>
            <person name="Zuber A."/>
            <person name="Denarie J."/>
            <person name="Dixon R.A."/>
            <person name="May G.D."/>
            <person name="Schwartz D.C."/>
            <person name="Rogers J."/>
            <person name="Quetier F."/>
            <person name="Town C.D."/>
            <person name="Roe B.A."/>
        </authorList>
    </citation>
    <scope>NUCLEOTIDE SEQUENCE [LARGE SCALE GENOMIC DNA]</scope>
    <source>
        <strain evidence="3">A17</strain>
        <strain evidence="5 6">cv. Jemalong A17</strain>
    </source>
</reference>
<dbReference type="SUPFAM" id="SSF56574">
    <property type="entry name" value="Serpins"/>
    <property type="match status" value="1"/>
</dbReference>
<dbReference type="GO" id="GO:0005615">
    <property type="term" value="C:extracellular space"/>
    <property type="evidence" value="ECO:0000318"/>
    <property type="project" value="GO_Central"/>
</dbReference>
<dbReference type="InterPro" id="IPR042185">
    <property type="entry name" value="Serpin_sf_2"/>
</dbReference>
<dbReference type="PANTHER" id="PTHR11461:SF211">
    <property type="entry name" value="GH10112P-RELATED"/>
    <property type="match status" value="1"/>
</dbReference>
<name>A0A072V1U8_MEDTR</name>
<dbReference type="GO" id="GO:0004867">
    <property type="term" value="F:serine-type endopeptidase inhibitor activity"/>
    <property type="evidence" value="ECO:0007669"/>
    <property type="project" value="InterPro"/>
</dbReference>
<dbReference type="EMBL" id="CM001219">
    <property type="protein sequence ID" value="KEH35797.1"/>
    <property type="molecule type" value="Genomic_DNA"/>
</dbReference>